<dbReference type="InterPro" id="IPR013226">
    <property type="entry name" value="Pal1"/>
</dbReference>
<name>A0AAE0XKJ9_9PEZI</name>
<evidence type="ECO:0008006" key="4">
    <source>
        <dbReference type="Google" id="ProtNLM"/>
    </source>
</evidence>
<sequence>MYLLSVVTVENPTKYILDPLNEPEPNQVCATRIKLPTPPVSPVPSRTSSVFRRRPDSTTPVAKEPEALRPPLLRRLVSRRSNLNKGISPPSPPDTSYPPISNRGRKGSFVTVRPPSAHWNQGTIFSRPTSVVSLRQIHRHQPSSSPDGSFAERYSGDRSPRALEMLAPDAKEGGSLHRRRSSSLQERFPGDMSHRPLAILTQEHRAADRSPHLHNPRRRQPSDTIDSLDHSGPASVTYHHGGPFDPTMETYNKNKKYSPLEAVKDTNMEALRATPTEYVQDSLVKHVPLQGTAIVPPGCQDMGGRTMLYQEGADIMREREAGGGAYRRYDHIPYLDDDYKGKGEPSFTIEKAQKDQKARLKRHSAIENGNHSSTSGMAFEMQPQHAPYRSNNIQAKGSRARVRHRSLGNAPEADPSSSSRGPTLLSAGDDPFSDEYSTSNRGVQSSSTTRKSVIQTLRRKFGVLGRKKGSDDRS</sequence>
<proteinExistence type="predicted"/>
<dbReference type="Proteomes" id="UP001270362">
    <property type="component" value="Unassembled WGS sequence"/>
</dbReference>
<dbReference type="AlphaFoldDB" id="A0AAE0XKJ9"/>
<feature type="region of interest" description="Disordered" evidence="1">
    <location>
        <begin position="394"/>
        <end position="474"/>
    </location>
</feature>
<feature type="region of interest" description="Disordered" evidence="1">
    <location>
        <begin position="34"/>
        <end position="107"/>
    </location>
</feature>
<feature type="region of interest" description="Disordered" evidence="1">
    <location>
        <begin position="135"/>
        <end position="155"/>
    </location>
</feature>
<evidence type="ECO:0000256" key="1">
    <source>
        <dbReference type="SAM" id="MobiDB-lite"/>
    </source>
</evidence>
<organism evidence="2 3">
    <name type="scientific">Podospora appendiculata</name>
    <dbReference type="NCBI Taxonomy" id="314037"/>
    <lineage>
        <taxon>Eukaryota</taxon>
        <taxon>Fungi</taxon>
        <taxon>Dikarya</taxon>
        <taxon>Ascomycota</taxon>
        <taxon>Pezizomycotina</taxon>
        <taxon>Sordariomycetes</taxon>
        <taxon>Sordariomycetidae</taxon>
        <taxon>Sordariales</taxon>
        <taxon>Podosporaceae</taxon>
        <taxon>Podospora</taxon>
    </lineage>
</organism>
<keyword evidence="3" id="KW-1185">Reference proteome</keyword>
<protein>
    <recommendedName>
        <fullName evidence="4">Pal1 cell morphology protein</fullName>
    </recommendedName>
</protein>
<reference evidence="2" key="2">
    <citation type="submission" date="2023-06" db="EMBL/GenBank/DDBJ databases">
        <authorList>
            <consortium name="Lawrence Berkeley National Laboratory"/>
            <person name="Haridas S."/>
            <person name="Hensen N."/>
            <person name="Bonometti L."/>
            <person name="Westerberg I."/>
            <person name="Brannstrom I.O."/>
            <person name="Guillou S."/>
            <person name="Cros-Aarteil S."/>
            <person name="Calhoun S."/>
            <person name="Kuo A."/>
            <person name="Mondo S."/>
            <person name="Pangilinan J."/>
            <person name="Riley R."/>
            <person name="Labutti K."/>
            <person name="Andreopoulos B."/>
            <person name="Lipzen A."/>
            <person name="Chen C."/>
            <person name="Yanf M."/>
            <person name="Daum C."/>
            <person name="Ng V."/>
            <person name="Clum A."/>
            <person name="Steindorff A."/>
            <person name="Ohm R."/>
            <person name="Martin F."/>
            <person name="Silar P."/>
            <person name="Natvig D."/>
            <person name="Lalanne C."/>
            <person name="Gautier V."/>
            <person name="Ament-Velasquez S.L."/>
            <person name="Kruys A."/>
            <person name="Hutchinson M.I."/>
            <person name="Powell A.J."/>
            <person name="Barry K."/>
            <person name="Miller A.N."/>
            <person name="Grigoriev I.V."/>
            <person name="Debuchy R."/>
            <person name="Gladieux P."/>
            <person name="Thoren M.H."/>
            <person name="Johannesson H."/>
        </authorList>
    </citation>
    <scope>NUCLEOTIDE SEQUENCE</scope>
    <source>
        <strain evidence="2">CBS 314.62</strain>
    </source>
</reference>
<dbReference type="Pfam" id="PF08316">
    <property type="entry name" value="Pal1"/>
    <property type="match status" value="1"/>
</dbReference>
<feature type="region of interest" description="Disordered" evidence="1">
    <location>
        <begin position="169"/>
        <end position="190"/>
    </location>
</feature>
<feature type="compositionally biased region" description="Low complexity" evidence="1">
    <location>
        <begin position="69"/>
        <end position="84"/>
    </location>
</feature>
<feature type="region of interest" description="Disordered" evidence="1">
    <location>
        <begin position="353"/>
        <end position="377"/>
    </location>
</feature>
<feature type="compositionally biased region" description="Polar residues" evidence="1">
    <location>
        <begin position="367"/>
        <end position="376"/>
    </location>
</feature>
<comment type="caution">
    <text evidence="2">The sequence shown here is derived from an EMBL/GenBank/DDBJ whole genome shotgun (WGS) entry which is preliminary data.</text>
</comment>
<feature type="region of interest" description="Disordered" evidence="1">
    <location>
        <begin position="206"/>
        <end position="232"/>
    </location>
</feature>
<evidence type="ECO:0000313" key="2">
    <source>
        <dbReference type="EMBL" id="KAK3694851.1"/>
    </source>
</evidence>
<reference evidence="2" key="1">
    <citation type="journal article" date="2023" name="Mol. Phylogenet. Evol.">
        <title>Genome-scale phylogeny and comparative genomics of the fungal order Sordariales.</title>
        <authorList>
            <person name="Hensen N."/>
            <person name="Bonometti L."/>
            <person name="Westerberg I."/>
            <person name="Brannstrom I.O."/>
            <person name="Guillou S."/>
            <person name="Cros-Aarteil S."/>
            <person name="Calhoun S."/>
            <person name="Haridas S."/>
            <person name="Kuo A."/>
            <person name="Mondo S."/>
            <person name="Pangilinan J."/>
            <person name="Riley R."/>
            <person name="LaButti K."/>
            <person name="Andreopoulos B."/>
            <person name="Lipzen A."/>
            <person name="Chen C."/>
            <person name="Yan M."/>
            <person name="Daum C."/>
            <person name="Ng V."/>
            <person name="Clum A."/>
            <person name="Steindorff A."/>
            <person name="Ohm R.A."/>
            <person name="Martin F."/>
            <person name="Silar P."/>
            <person name="Natvig D.O."/>
            <person name="Lalanne C."/>
            <person name="Gautier V."/>
            <person name="Ament-Velasquez S.L."/>
            <person name="Kruys A."/>
            <person name="Hutchinson M.I."/>
            <person name="Powell A.J."/>
            <person name="Barry K."/>
            <person name="Miller A.N."/>
            <person name="Grigoriev I.V."/>
            <person name="Debuchy R."/>
            <person name="Gladieux P."/>
            <person name="Hiltunen Thoren M."/>
            <person name="Johannesson H."/>
        </authorList>
    </citation>
    <scope>NUCLEOTIDE SEQUENCE</scope>
    <source>
        <strain evidence="2">CBS 314.62</strain>
    </source>
</reference>
<feature type="compositionally biased region" description="Polar residues" evidence="1">
    <location>
        <begin position="435"/>
        <end position="455"/>
    </location>
</feature>
<dbReference type="PANTHER" id="PTHR28307:SF1">
    <property type="entry name" value="PAL1 CELL MORPHOLOGY PROTEIN"/>
    <property type="match status" value="1"/>
</dbReference>
<dbReference type="PANTHER" id="PTHR28307">
    <property type="entry name" value="PROTEIN PAL1"/>
    <property type="match status" value="1"/>
</dbReference>
<accession>A0AAE0XKJ9</accession>
<evidence type="ECO:0000313" key="3">
    <source>
        <dbReference type="Proteomes" id="UP001270362"/>
    </source>
</evidence>
<gene>
    <name evidence="2" type="ORF">B0T22DRAFT_453593</name>
</gene>
<dbReference type="GO" id="GO:0005737">
    <property type="term" value="C:cytoplasm"/>
    <property type="evidence" value="ECO:0007669"/>
    <property type="project" value="TreeGrafter"/>
</dbReference>
<feature type="compositionally biased region" description="Basic residues" evidence="1">
    <location>
        <begin position="457"/>
        <end position="467"/>
    </location>
</feature>
<dbReference type="EMBL" id="JAULSO010000001">
    <property type="protein sequence ID" value="KAK3694851.1"/>
    <property type="molecule type" value="Genomic_DNA"/>
</dbReference>